<evidence type="ECO:0000256" key="1">
    <source>
        <dbReference type="SAM" id="Phobius"/>
    </source>
</evidence>
<sequence length="448" mass="44811">MTTVPRRRTSPASRRIGAAVATLLAVVAPLPLGGPASAAPAQAPADCADVAFTARSTADLLKLSVLDIDLLGLDLPALADVRLATAAGTVDSDGEPHKSSATATYADAKLLGLQLPGLPAQGAVASQHAPREVGDTAAEVVGPHEVTLGSLNANGLLGVTLGKSTAEAHWEDAYRCGKTGPLTRSSTTLADVAVLNGEGPLPAIQAVTKATGAAKQTSLARLGPTIAAQTATDVVPLGGERVGVAAAAGAALTDLSLFDGTAQEISIKVVTQPKLIAIAGGTARDSVVSYQPAVLEVTAAGKPVANLEAAGTSVSLNLFGRLAPGETTVRKGNSLLTVRLSLGGLEQQITDRQVSAEAASLRLEVMVGRSHLLDVAIGHLSVNASAPVMRVPPVEPPTEEPGSGQGGGTLPVTGANAAVVAGAGVGLLAVGVGVFLLARRRRVHLTVE</sequence>
<keyword evidence="4" id="KW-1185">Reference proteome</keyword>
<evidence type="ECO:0000313" key="4">
    <source>
        <dbReference type="Proteomes" id="UP001589867"/>
    </source>
</evidence>
<comment type="caution">
    <text evidence="3">The sequence shown here is derived from an EMBL/GenBank/DDBJ whole genome shotgun (WGS) entry which is preliminary data.</text>
</comment>
<protein>
    <submittedName>
        <fullName evidence="3">LPXTG cell wall anchor domain-containing protein</fullName>
    </submittedName>
</protein>
<proteinExistence type="predicted"/>
<organism evidence="3 4">
    <name type="scientific">Phytohabitans kaempferiae</name>
    <dbReference type="NCBI Taxonomy" id="1620943"/>
    <lineage>
        <taxon>Bacteria</taxon>
        <taxon>Bacillati</taxon>
        <taxon>Actinomycetota</taxon>
        <taxon>Actinomycetes</taxon>
        <taxon>Micromonosporales</taxon>
        <taxon>Micromonosporaceae</taxon>
    </lineage>
</organism>
<accession>A0ABV6MC45</accession>
<dbReference type="NCBIfam" id="TIGR01167">
    <property type="entry name" value="LPXTG_anchor"/>
    <property type="match status" value="1"/>
</dbReference>
<reference evidence="3 4" key="1">
    <citation type="submission" date="2024-09" db="EMBL/GenBank/DDBJ databases">
        <authorList>
            <person name="Sun Q."/>
            <person name="Mori K."/>
        </authorList>
    </citation>
    <scope>NUCLEOTIDE SEQUENCE [LARGE SCALE GENOMIC DNA]</scope>
    <source>
        <strain evidence="3 4">TBRC 3947</strain>
    </source>
</reference>
<feature type="signal peptide" evidence="2">
    <location>
        <begin position="1"/>
        <end position="38"/>
    </location>
</feature>
<evidence type="ECO:0000313" key="3">
    <source>
        <dbReference type="EMBL" id="MFC0531963.1"/>
    </source>
</evidence>
<dbReference type="EMBL" id="JBHLUH010000063">
    <property type="protein sequence ID" value="MFC0531963.1"/>
    <property type="molecule type" value="Genomic_DNA"/>
</dbReference>
<keyword evidence="1" id="KW-0472">Membrane</keyword>
<keyword evidence="1" id="KW-1133">Transmembrane helix</keyword>
<keyword evidence="2" id="KW-0732">Signal</keyword>
<feature type="transmembrane region" description="Helical" evidence="1">
    <location>
        <begin position="417"/>
        <end position="438"/>
    </location>
</feature>
<gene>
    <name evidence="3" type="ORF">ACFFIA_30365</name>
</gene>
<evidence type="ECO:0000256" key="2">
    <source>
        <dbReference type="SAM" id="SignalP"/>
    </source>
</evidence>
<keyword evidence="1" id="KW-0812">Transmembrane</keyword>
<dbReference type="RefSeq" id="WP_377257351.1">
    <property type="nucleotide sequence ID" value="NZ_JBHLUH010000063.1"/>
</dbReference>
<dbReference type="Proteomes" id="UP001589867">
    <property type="component" value="Unassembled WGS sequence"/>
</dbReference>
<name>A0ABV6MC45_9ACTN</name>
<feature type="chain" id="PRO_5046790887" evidence="2">
    <location>
        <begin position="39"/>
        <end position="448"/>
    </location>
</feature>